<gene>
    <name evidence="10" type="primary">cbiN</name>
    <name evidence="11" type="ORF">DPC56_01250</name>
</gene>
<reference evidence="11 12" key="1">
    <citation type="submission" date="2018-06" db="EMBL/GenBank/DDBJ databases">
        <title>Draft genome sequence of hyperthermophilic methanogen Methanothermobacter tenebrarum sp. MCM-B 1447.</title>
        <authorList>
            <person name="Pore S.D."/>
            <person name="Dagar S."/>
            <person name="Dhakephalkar P.K."/>
        </authorList>
    </citation>
    <scope>NUCLEOTIDE SEQUENCE [LARGE SCALE GENOMIC DNA]</scope>
    <source>
        <strain evidence="11 12">MCM B 1447</strain>
    </source>
</reference>
<keyword evidence="1 10" id="KW-0171">Cobalt transport</keyword>
<evidence type="ECO:0000256" key="9">
    <source>
        <dbReference type="ARBA" id="ARBA00023285"/>
    </source>
</evidence>
<dbReference type="PANTHER" id="PTHR38662">
    <property type="entry name" value="COBALT TRANSPORT PROTEIN CBIN"/>
    <property type="match status" value="1"/>
</dbReference>
<keyword evidence="3 10" id="KW-1003">Cell membrane</keyword>
<evidence type="ECO:0000313" key="11">
    <source>
        <dbReference type="EMBL" id="RAO79930.1"/>
    </source>
</evidence>
<dbReference type="GO" id="GO:0015087">
    <property type="term" value="F:cobalt ion transmembrane transporter activity"/>
    <property type="evidence" value="ECO:0007669"/>
    <property type="project" value="UniProtKB-UniRule"/>
</dbReference>
<feature type="transmembrane region" description="Helical" evidence="10">
    <location>
        <begin position="67"/>
        <end position="87"/>
    </location>
</feature>
<sequence>MEKRHIIMLIIVALICIIPFLIYSGLGEEQGYFGGADDKASQVIEETGYKPWFEPIWEPPSGEIESLIFAVQAAIGALIIGYVFGYYKGRQKTS</sequence>
<evidence type="ECO:0000256" key="3">
    <source>
        <dbReference type="ARBA" id="ARBA00022475"/>
    </source>
</evidence>
<dbReference type="NCBIfam" id="NF002780">
    <property type="entry name" value="PRK02898.1"/>
    <property type="match status" value="1"/>
</dbReference>
<keyword evidence="2 10" id="KW-0813">Transport</keyword>
<dbReference type="RefSeq" id="WP_112093240.1">
    <property type="nucleotide sequence ID" value="NZ_QLOE01000001.1"/>
</dbReference>
<keyword evidence="4 10" id="KW-0169">Cobalamin biosynthesis</keyword>
<keyword evidence="12" id="KW-1185">Reference proteome</keyword>
<dbReference type="GO" id="GO:0009236">
    <property type="term" value="P:cobalamin biosynthetic process"/>
    <property type="evidence" value="ECO:0007669"/>
    <property type="project" value="UniProtKB-UniRule"/>
</dbReference>
<accession>A0A328PDF9</accession>
<dbReference type="EMBL" id="QLOE01000001">
    <property type="protein sequence ID" value="RAO79930.1"/>
    <property type="molecule type" value="Genomic_DNA"/>
</dbReference>
<dbReference type="InterPro" id="IPR003705">
    <property type="entry name" value="CbiN"/>
</dbReference>
<comment type="subunit">
    <text evidence="10">Forms an energy-coupling factor (ECF) transporter complex composed of an ATP-binding protein (A component, CbiO), a transmembrane protein (T component, CbiQ) and 2 possible substrate-capture proteins (S components, CbiM and CbiN) of unknown stoichimetry.</text>
</comment>
<protein>
    <recommendedName>
        <fullName evidence="10">Cobalt transport protein CbiN</fullName>
    </recommendedName>
    <alternativeName>
        <fullName evidence="10">Energy-coupling factor transporter probable substrate-capture protein CbiN</fullName>
        <shortName evidence="10">ECF transporter S component CbiN</shortName>
    </alternativeName>
</protein>
<evidence type="ECO:0000313" key="12">
    <source>
        <dbReference type="Proteomes" id="UP000249782"/>
    </source>
</evidence>
<proteinExistence type="inferred from homology"/>
<name>A0A328PDF9_9EURY</name>
<comment type="function">
    <text evidence="10">Part of the energy-coupling factor (ECF) transporter complex CbiMNOQ involved in cobalt import.</text>
</comment>
<evidence type="ECO:0000256" key="7">
    <source>
        <dbReference type="ARBA" id="ARBA00023065"/>
    </source>
</evidence>
<evidence type="ECO:0000256" key="6">
    <source>
        <dbReference type="ARBA" id="ARBA00022989"/>
    </source>
</evidence>
<evidence type="ECO:0000256" key="4">
    <source>
        <dbReference type="ARBA" id="ARBA00022573"/>
    </source>
</evidence>
<comment type="caution">
    <text evidence="11">The sequence shown here is derived from an EMBL/GenBank/DDBJ whole genome shotgun (WGS) entry which is preliminary data.</text>
</comment>
<dbReference type="Pfam" id="PF02553">
    <property type="entry name" value="CbiN"/>
    <property type="match status" value="1"/>
</dbReference>
<keyword evidence="5 10" id="KW-0812">Transmembrane</keyword>
<evidence type="ECO:0000256" key="10">
    <source>
        <dbReference type="HAMAP-Rule" id="MF_00330"/>
    </source>
</evidence>
<dbReference type="UniPathway" id="UPA00148"/>
<keyword evidence="6 10" id="KW-1133">Transmembrane helix</keyword>
<keyword evidence="8 10" id="KW-0472">Membrane</keyword>
<keyword evidence="7 10" id="KW-0406">Ion transport</keyword>
<dbReference type="NCBIfam" id="TIGR01165">
    <property type="entry name" value="cbiN"/>
    <property type="match status" value="1"/>
</dbReference>
<organism evidence="11 12">
    <name type="scientific">Methanothermobacter tenebrarum</name>
    <dbReference type="NCBI Taxonomy" id="680118"/>
    <lineage>
        <taxon>Archaea</taxon>
        <taxon>Methanobacteriati</taxon>
        <taxon>Methanobacteriota</taxon>
        <taxon>Methanomada group</taxon>
        <taxon>Methanobacteria</taxon>
        <taxon>Methanobacteriales</taxon>
        <taxon>Methanobacteriaceae</taxon>
        <taxon>Methanothermobacter</taxon>
    </lineage>
</organism>
<dbReference type="Proteomes" id="UP000249782">
    <property type="component" value="Unassembled WGS sequence"/>
</dbReference>
<feature type="transmembrane region" description="Helical" evidence="10">
    <location>
        <begin position="7"/>
        <end position="26"/>
    </location>
</feature>
<evidence type="ECO:0000256" key="1">
    <source>
        <dbReference type="ARBA" id="ARBA00022426"/>
    </source>
</evidence>
<dbReference type="OrthoDB" id="187156at2157"/>
<evidence type="ECO:0000256" key="8">
    <source>
        <dbReference type="ARBA" id="ARBA00023136"/>
    </source>
</evidence>
<comment type="pathway">
    <text evidence="10">Cofactor biosynthesis; adenosylcobalamin biosynthesis.</text>
</comment>
<comment type="similarity">
    <text evidence="10">Belongs to the CbiN family.</text>
</comment>
<dbReference type="GO" id="GO:0005886">
    <property type="term" value="C:plasma membrane"/>
    <property type="evidence" value="ECO:0007669"/>
    <property type="project" value="UniProtKB-SubCell"/>
</dbReference>
<evidence type="ECO:0000256" key="5">
    <source>
        <dbReference type="ARBA" id="ARBA00022692"/>
    </source>
</evidence>
<dbReference type="AlphaFoldDB" id="A0A328PDF9"/>
<dbReference type="PANTHER" id="PTHR38662:SF1">
    <property type="entry name" value="COBALT TRANSPORT PROTEIN CBIN"/>
    <property type="match status" value="1"/>
</dbReference>
<dbReference type="HAMAP" id="MF_00330">
    <property type="entry name" value="CbiN"/>
    <property type="match status" value="1"/>
</dbReference>
<comment type="subcellular location">
    <subcellularLocation>
        <location evidence="10">Cell membrane</location>
        <topology evidence="10">Multi-pass membrane protein</topology>
    </subcellularLocation>
</comment>
<keyword evidence="9 10" id="KW-0170">Cobalt</keyword>
<evidence type="ECO:0000256" key="2">
    <source>
        <dbReference type="ARBA" id="ARBA00022448"/>
    </source>
</evidence>